<dbReference type="WBParaSite" id="Csp11.Scaffold630.g21517.t1">
    <property type="protein sequence ID" value="Csp11.Scaffold630.g21517.t1"/>
    <property type="gene ID" value="Csp11.Scaffold630.g21517"/>
</dbReference>
<keyword evidence="2" id="KW-1185">Reference proteome</keyword>
<proteinExistence type="predicted"/>
<evidence type="ECO:0000256" key="1">
    <source>
        <dbReference type="SAM" id="MobiDB-lite"/>
    </source>
</evidence>
<evidence type="ECO:0000313" key="3">
    <source>
        <dbReference type="WBParaSite" id="Csp11.Scaffold630.g21517.t1"/>
    </source>
</evidence>
<protein>
    <submittedName>
        <fullName evidence="3">Protein kinase domain-containing protein</fullName>
    </submittedName>
</protein>
<dbReference type="Proteomes" id="UP000095282">
    <property type="component" value="Unplaced"/>
</dbReference>
<name>A0A1I7V1Q3_9PELO</name>
<feature type="region of interest" description="Disordered" evidence="1">
    <location>
        <begin position="238"/>
        <end position="260"/>
    </location>
</feature>
<accession>A0A1I7V1Q3</accession>
<reference evidence="3" key="1">
    <citation type="submission" date="2016-11" db="UniProtKB">
        <authorList>
            <consortium name="WormBaseParasite"/>
        </authorList>
    </citation>
    <scope>IDENTIFICATION</scope>
</reference>
<organism evidence="2 3">
    <name type="scientific">Caenorhabditis tropicalis</name>
    <dbReference type="NCBI Taxonomy" id="1561998"/>
    <lineage>
        <taxon>Eukaryota</taxon>
        <taxon>Metazoa</taxon>
        <taxon>Ecdysozoa</taxon>
        <taxon>Nematoda</taxon>
        <taxon>Chromadorea</taxon>
        <taxon>Rhabditida</taxon>
        <taxon>Rhabditina</taxon>
        <taxon>Rhabditomorpha</taxon>
        <taxon>Rhabditoidea</taxon>
        <taxon>Rhabditidae</taxon>
        <taxon>Peloderinae</taxon>
        <taxon>Caenorhabditis</taxon>
    </lineage>
</organism>
<evidence type="ECO:0000313" key="2">
    <source>
        <dbReference type="Proteomes" id="UP000095282"/>
    </source>
</evidence>
<dbReference type="AlphaFoldDB" id="A0A1I7V1Q3"/>
<feature type="region of interest" description="Disordered" evidence="1">
    <location>
        <begin position="633"/>
        <end position="665"/>
    </location>
</feature>
<sequence length="718" mass="78792">MTLSSVSGSEGFTALPITTMATEVSSVSQYFESFCPIWDIKTSVDSFSPTRRTSIGEMKNFATSLANVLQNTPNVHTATLNTCNRISVLSMPAVRNVLASDFMSQRPKSDPSVLHAVNVALHINSESSNGVYDEPWESLPLRDIMEKPSSRTYKSDLIATGPFGVQVGEQVNQQLGSFQRVSSQLYDTIPHDNTAQNGLSSSQGIISHEDDYGDNYWSSSIKPTQETRLSASIGSKVKKGKLESMEQPVPESPSLRTLPISSPVRQPGVLGNVKMVSPVWFPKNDQLIDPPTPTRLSMHPSYLRNSGENSIEPIVLLETTCHMRSIFRQNGHNSLADRQARMNCGRDVLASLIDKMAEIDESSPIKKAIRDHEDWDTEIGGTQAENDRNEIDASSPLIRTVHIQDLADEVNVDIEVSSDSNNDDDILIDSMQNQTASKIPHAFEETISNTSIILGDLKSAEETIEEPIKDVKEETFTELSFLGRDLIEDEKRMQEMRARRKKRRVNSNQVTASIDSGLHLSSEADNAFTRTSSTGSFQSNGLPVLSQVSTTEHLTPDCKAIDQNDLAATPQKHPKIRQDVVEARAIQGHAKSRLVDAVGSVDVFTVGTKQCTAFGVPSNVSMSDEVASVTPKTINEKPKTPSTDTLSVMCPGTPSTPVPLSDSSSMENKLIANESKMVGGSSLRRRILQKKRAVTPKWIDTGASEMFLRKDTPSNIME</sequence>